<organism evidence="2 3">
    <name type="scientific">Myceligenerans salitolerans</name>
    <dbReference type="NCBI Taxonomy" id="1230528"/>
    <lineage>
        <taxon>Bacteria</taxon>
        <taxon>Bacillati</taxon>
        <taxon>Actinomycetota</taxon>
        <taxon>Actinomycetes</taxon>
        <taxon>Micrococcales</taxon>
        <taxon>Promicromonosporaceae</taxon>
        <taxon>Myceligenerans</taxon>
    </lineage>
</organism>
<dbReference type="PROSITE" id="PS51819">
    <property type="entry name" value="VOC"/>
    <property type="match status" value="1"/>
</dbReference>
<sequence length="142" mass="15515">MSINQIYVNLPVADVARSTAFYEALGFTKNPQFSDENSSCVVIGDNIFVMIMTREKLQGFTKHEVATDGVRVINALGADSREGVDHVVDAALAAGATASNDTQDYGWMYNRAFADPDGHHWEVAYMDEEAMKEAFAEDAGQA</sequence>
<dbReference type="SUPFAM" id="SSF54593">
    <property type="entry name" value="Glyoxalase/Bleomycin resistance protein/Dihydroxybiphenyl dioxygenase"/>
    <property type="match status" value="1"/>
</dbReference>
<dbReference type="InterPro" id="IPR053863">
    <property type="entry name" value="Glyoxy/Ble-like_N"/>
</dbReference>
<evidence type="ECO:0000259" key="1">
    <source>
        <dbReference type="PROSITE" id="PS51819"/>
    </source>
</evidence>
<protein>
    <submittedName>
        <fullName evidence="2">VOC family protein</fullName>
    </submittedName>
</protein>
<feature type="domain" description="VOC" evidence="1">
    <location>
        <begin position="2"/>
        <end position="126"/>
    </location>
</feature>
<dbReference type="PANTHER" id="PTHR36503:SF2">
    <property type="entry name" value="BLR2408 PROTEIN"/>
    <property type="match status" value="1"/>
</dbReference>
<comment type="caution">
    <text evidence="2">The sequence shown here is derived from an EMBL/GenBank/DDBJ whole genome shotgun (WGS) entry which is preliminary data.</text>
</comment>
<evidence type="ECO:0000313" key="2">
    <source>
        <dbReference type="EMBL" id="MBO0608108.1"/>
    </source>
</evidence>
<accession>A0ABS3I563</accession>
<gene>
    <name evidence="2" type="ORF">J0911_03595</name>
</gene>
<dbReference type="InterPro" id="IPR037523">
    <property type="entry name" value="VOC_core"/>
</dbReference>
<dbReference type="Pfam" id="PF22677">
    <property type="entry name" value="Ble-like_N"/>
    <property type="match status" value="1"/>
</dbReference>
<reference evidence="2 3" key="1">
    <citation type="submission" date="2021-03" db="EMBL/GenBank/DDBJ databases">
        <authorList>
            <person name="Xin L."/>
        </authorList>
    </citation>
    <scope>NUCLEOTIDE SEQUENCE [LARGE SCALE GENOMIC DNA]</scope>
    <source>
        <strain evidence="2 3">XHU 5031</strain>
    </source>
</reference>
<dbReference type="Proteomes" id="UP000664617">
    <property type="component" value="Unassembled WGS sequence"/>
</dbReference>
<keyword evidence="3" id="KW-1185">Reference proteome</keyword>
<dbReference type="Gene3D" id="3.10.180.10">
    <property type="entry name" value="2,3-Dihydroxybiphenyl 1,2-Dioxygenase, domain 1"/>
    <property type="match status" value="1"/>
</dbReference>
<dbReference type="InterPro" id="IPR029068">
    <property type="entry name" value="Glyas_Bleomycin-R_OHBP_Dase"/>
</dbReference>
<evidence type="ECO:0000313" key="3">
    <source>
        <dbReference type="Proteomes" id="UP000664617"/>
    </source>
</evidence>
<dbReference type="RefSeq" id="WP_207274087.1">
    <property type="nucleotide sequence ID" value="NZ_JAFMPK010000020.1"/>
</dbReference>
<proteinExistence type="predicted"/>
<dbReference type="PANTHER" id="PTHR36503">
    <property type="entry name" value="BLR2520 PROTEIN"/>
    <property type="match status" value="1"/>
</dbReference>
<dbReference type="EMBL" id="JAFMPK010000020">
    <property type="protein sequence ID" value="MBO0608108.1"/>
    <property type="molecule type" value="Genomic_DNA"/>
</dbReference>
<name>A0ABS3I563_9MICO</name>
<reference evidence="3" key="2">
    <citation type="submission" date="2023-07" db="EMBL/GenBank/DDBJ databases">
        <title>Myceligenerans salitolerans sp. nov., a halotolerant actinomycete isolated from a salt lake in Xinjiang, China.</title>
        <authorList>
            <person name="Guan T."/>
        </authorList>
    </citation>
    <scope>NUCLEOTIDE SEQUENCE [LARGE SCALE GENOMIC DNA]</scope>
    <source>
        <strain evidence="3">XHU 5031</strain>
    </source>
</reference>